<sequence length="214" mass="24322">MFLLFLVSTASMAKVNSDLEQLYNMVLKDFGQPGADSVLRWQRMLGDLSLLPNLEKVEKINDFFTQTLDYGMDKSVYGKNDYWASLGETLAISQGDCEDFAIAKYVSLRLAGISDSNLRLMYVKAKTANAKDSVYESHIVLAYYDETDSEPYILDSLIADVKPVSQRTDLKLIYSFNKEGLWLGEQQKYYSNSTERLSSWSHVLAKIEQQGIML</sequence>
<dbReference type="InterPro" id="IPR038765">
    <property type="entry name" value="Papain-like_cys_pep_sf"/>
</dbReference>
<accession>A0ABM7ME56</accession>
<reference evidence="1" key="1">
    <citation type="journal article" date="2022" name="Arch. Microbiol.">
        <title>Thiomicrorhabdus immobilis sp. nov., a mesophilic sulfur-oxidizing bacterium isolated from sediment of a brackish lake in northern Japan.</title>
        <authorList>
            <person name="Kojima H."/>
            <person name="Mochizuki J."/>
            <person name="Kanda M."/>
            <person name="Watanabe T."/>
            <person name="Fukui M."/>
        </authorList>
    </citation>
    <scope>NUCLEOTIDE SEQUENCE</scope>
    <source>
        <strain evidence="1">Am19</strain>
    </source>
</reference>
<gene>
    <name evidence="1" type="ORF">THMIRHAM_14870</name>
</gene>
<proteinExistence type="predicted"/>
<evidence type="ECO:0000313" key="2">
    <source>
        <dbReference type="Proteomes" id="UP001054820"/>
    </source>
</evidence>
<dbReference type="EMBL" id="AP024202">
    <property type="protein sequence ID" value="BCN93702.1"/>
    <property type="molecule type" value="Genomic_DNA"/>
</dbReference>
<dbReference type="PANTHER" id="PTHR39327:SF1">
    <property type="entry name" value="BLR5470 PROTEIN"/>
    <property type="match status" value="1"/>
</dbReference>
<dbReference type="PANTHER" id="PTHR39327">
    <property type="match status" value="1"/>
</dbReference>
<dbReference type="Pfam" id="PF06035">
    <property type="entry name" value="Peptidase_C93"/>
    <property type="match status" value="1"/>
</dbReference>
<organism evidence="1 2">
    <name type="scientific">Thiomicrorhabdus immobilis</name>
    <dbReference type="NCBI Taxonomy" id="2791037"/>
    <lineage>
        <taxon>Bacteria</taxon>
        <taxon>Pseudomonadati</taxon>
        <taxon>Pseudomonadota</taxon>
        <taxon>Gammaproteobacteria</taxon>
        <taxon>Thiotrichales</taxon>
        <taxon>Piscirickettsiaceae</taxon>
        <taxon>Thiomicrorhabdus</taxon>
    </lineage>
</organism>
<name>A0ABM7ME56_9GAMM</name>
<keyword evidence="2" id="KW-1185">Reference proteome</keyword>
<evidence type="ECO:0000313" key="1">
    <source>
        <dbReference type="EMBL" id="BCN93702.1"/>
    </source>
</evidence>
<dbReference type="Proteomes" id="UP001054820">
    <property type="component" value="Chromosome"/>
</dbReference>
<dbReference type="SUPFAM" id="SSF54001">
    <property type="entry name" value="Cysteine proteinases"/>
    <property type="match status" value="1"/>
</dbReference>
<dbReference type="InterPro" id="IPR010319">
    <property type="entry name" value="Transglutaminase-like_Cys_pept"/>
</dbReference>
<dbReference type="Gene3D" id="3.10.620.30">
    <property type="match status" value="1"/>
</dbReference>
<protein>
    <recommendedName>
        <fullName evidence="3">Transglutaminase</fullName>
    </recommendedName>
</protein>
<evidence type="ECO:0008006" key="3">
    <source>
        <dbReference type="Google" id="ProtNLM"/>
    </source>
</evidence>